<dbReference type="Pfam" id="PF23128">
    <property type="entry name" value="YbjQ_4"/>
    <property type="match status" value="1"/>
</dbReference>
<dbReference type="Pfam" id="PF23025">
    <property type="entry name" value="YbjQ_2"/>
    <property type="match status" value="3"/>
</dbReference>
<organism evidence="3">
    <name type="scientific">Timema bartmani</name>
    <dbReference type="NCBI Taxonomy" id="61472"/>
    <lineage>
        <taxon>Eukaryota</taxon>
        <taxon>Metazoa</taxon>
        <taxon>Ecdysozoa</taxon>
        <taxon>Arthropoda</taxon>
        <taxon>Hexapoda</taxon>
        <taxon>Insecta</taxon>
        <taxon>Pterygota</taxon>
        <taxon>Neoptera</taxon>
        <taxon>Polyneoptera</taxon>
        <taxon>Phasmatodea</taxon>
        <taxon>Timematodea</taxon>
        <taxon>Timematoidea</taxon>
        <taxon>Timematidae</taxon>
        <taxon>Timema</taxon>
    </lineage>
</organism>
<protein>
    <recommendedName>
        <fullName evidence="2">C2 domain-containing protein</fullName>
    </recommendedName>
</protein>
<dbReference type="SMART" id="SM00239">
    <property type="entry name" value="C2"/>
    <property type="match status" value="1"/>
</dbReference>
<feature type="domain" description="C2" evidence="2">
    <location>
        <begin position="1"/>
        <end position="119"/>
    </location>
</feature>
<feature type="region of interest" description="Disordered" evidence="1">
    <location>
        <begin position="644"/>
        <end position="719"/>
    </location>
</feature>
<dbReference type="PANTHER" id="PTHR37412">
    <property type="entry name" value="C2 DOMAIN-CONTAINING PROTEIN 5"/>
    <property type="match status" value="1"/>
</dbReference>
<dbReference type="GO" id="GO:0005509">
    <property type="term" value="F:calcium ion binding"/>
    <property type="evidence" value="ECO:0007669"/>
    <property type="project" value="TreeGrafter"/>
</dbReference>
<dbReference type="Pfam" id="PF23028">
    <property type="entry name" value="YbjQ_3"/>
    <property type="match status" value="1"/>
</dbReference>
<dbReference type="InterPro" id="IPR056431">
    <property type="entry name" value="C2CD5_YbjQ-rel_dom"/>
</dbReference>
<dbReference type="Gene3D" id="2.60.40.150">
    <property type="entry name" value="C2 domain"/>
    <property type="match status" value="1"/>
</dbReference>
<feature type="region of interest" description="Disordered" evidence="1">
    <location>
        <begin position="1008"/>
        <end position="1038"/>
    </location>
</feature>
<dbReference type="EMBL" id="OD564426">
    <property type="protein sequence ID" value="CAD7438265.1"/>
    <property type="molecule type" value="Genomic_DNA"/>
</dbReference>
<dbReference type="InterPro" id="IPR038983">
    <property type="entry name" value="C2CD5"/>
</dbReference>
<feature type="compositionally biased region" description="Low complexity" evidence="1">
    <location>
        <begin position="573"/>
        <end position="590"/>
    </location>
</feature>
<dbReference type="GO" id="GO:0090314">
    <property type="term" value="P:positive regulation of protein targeting to membrane"/>
    <property type="evidence" value="ECO:0007669"/>
    <property type="project" value="TreeGrafter"/>
</dbReference>
<dbReference type="GO" id="GO:0065002">
    <property type="term" value="P:intracellular protein transmembrane transport"/>
    <property type="evidence" value="ECO:0007669"/>
    <property type="project" value="TreeGrafter"/>
</dbReference>
<feature type="compositionally biased region" description="Polar residues" evidence="1">
    <location>
        <begin position="831"/>
        <end position="852"/>
    </location>
</feature>
<name>A0A7R9ENJ6_9NEOP</name>
<accession>A0A7R9ENJ6</accession>
<dbReference type="InterPro" id="IPR035892">
    <property type="entry name" value="C2_domain_sf"/>
</dbReference>
<dbReference type="PANTHER" id="PTHR37412:SF2">
    <property type="entry name" value="C2 DOMAIN-CONTAINING PROTEIN 5"/>
    <property type="match status" value="1"/>
</dbReference>
<reference evidence="3" key="1">
    <citation type="submission" date="2020-11" db="EMBL/GenBank/DDBJ databases">
        <authorList>
            <person name="Tran Van P."/>
        </authorList>
    </citation>
    <scope>NUCLEOTIDE SEQUENCE</scope>
</reference>
<feature type="compositionally biased region" description="Polar residues" evidence="1">
    <location>
        <begin position="1008"/>
        <end position="1034"/>
    </location>
</feature>
<dbReference type="GO" id="GO:0072659">
    <property type="term" value="P:protein localization to plasma membrane"/>
    <property type="evidence" value="ECO:0007669"/>
    <property type="project" value="TreeGrafter"/>
</dbReference>
<gene>
    <name evidence="3" type="ORF">TBIB3V08_LOCUS859</name>
</gene>
<dbReference type="GO" id="GO:0005544">
    <property type="term" value="F:calcium-dependent phospholipid binding"/>
    <property type="evidence" value="ECO:0007669"/>
    <property type="project" value="InterPro"/>
</dbReference>
<feature type="compositionally biased region" description="Polar residues" evidence="1">
    <location>
        <begin position="692"/>
        <end position="709"/>
    </location>
</feature>
<feature type="compositionally biased region" description="Acidic residues" evidence="1">
    <location>
        <begin position="665"/>
        <end position="675"/>
    </location>
</feature>
<dbReference type="GO" id="GO:0031340">
    <property type="term" value="P:positive regulation of vesicle fusion"/>
    <property type="evidence" value="ECO:0007669"/>
    <property type="project" value="TreeGrafter"/>
</dbReference>
<feature type="region of interest" description="Disordered" evidence="1">
    <location>
        <begin position="567"/>
        <end position="591"/>
    </location>
</feature>
<evidence type="ECO:0000259" key="2">
    <source>
        <dbReference type="PROSITE" id="PS50004"/>
    </source>
</evidence>
<dbReference type="InterPro" id="IPR037785">
    <property type="entry name" value="C2_C2CD5"/>
</dbReference>
<dbReference type="CDD" id="cd08688">
    <property type="entry name" value="C2_KIAA0528-like"/>
    <property type="match status" value="1"/>
</dbReference>
<dbReference type="SUPFAM" id="SSF49562">
    <property type="entry name" value="C2 domain (Calcium/lipid-binding domain, CaLB)"/>
    <property type="match status" value="1"/>
</dbReference>
<proteinExistence type="predicted"/>
<feature type="region of interest" description="Disordered" evidence="1">
    <location>
        <begin position="808"/>
        <end position="866"/>
    </location>
</feature>
<feature type="region of interest" description="Disordered" evidence="1">
    <location>
        <begin position="771"/>
        <end position="796"/>
    </location>
</feature>
<dbReference type="InterPro" id="IPR056430">
    <property type="entry name" value="C2CD5_YbjQ-like_dom"/>
</dbReference>
<dbReference type="InterPro" id="IPR000008">
    <property type="entry name" value="C2_dom"/>
</dbReference>
<dbReference type="GO" id="GO:0005886">
    <property type="term" value="C:plasma membrane"/>
    <property type="evidence" value="ECO:0007669"/>
    <property type="project" value="TreeGrafter"/>
</dbReference>
<dbReference type="InterPro" id="IPR057815">
    <property type="entry name" value="C2CD5_C"/>
</dbReference>
<dbReference type="Pfam" id="PF00168">
    <property type="entry name" value="C2"/>
    <property type="match status" value="1"/>
</dbReference>
<evidence type="ECO:0000256" key="1">
    <source>
        <dbReference type="SAM" id="MobiDB-lite"/>
    </source>
</evidence>
<dbReference type="PROSITE" id="PS50004">
    <property type="entry name" value="C2"/>
    <property type="match status" value="1"/>
</dbReference>
<sequence length="1562" mass="171488">MPGKVKVKIVAGRNLPVMDRSSDNTDAYVEIKLGNTTFKTDVCRKSLNPQWNSEWYRFEVTLLFSPHKADDSELQDEPLQIRLMDHDTYSANDAIGKVYLDLNPLLLPVVPGPVKNVWSSDNSTTSSTSLSGGAVMSGWIPVYDTMHGIRGEVNVIVKVELFSDFNKFRQSSCGVQFFCSPVIPYGYHAQVIHGFVEELVVNDDPEYQWIDKIRTPRASNEARQTLFLKLSGELQRKIGLKALDLGGNAVIGYQQCFDLEGESGIVVRGIGTAVTLVRLQEVTLQPPPPPLASSITSEDGMDPGTVLNVTVPSLVDCGMLLVRQSLVSTSPHLCVTPPTPHDTIQIPTLPCLQEISPTKLGPNFPGVTSQMSLKNKRKRCPVVVIPHYLSSDSKSGILLDERRVSPEGDKGRHFSQPSTNLRHLIGYKKIGRSTQSLRSVVSDDLALKNLLLQEDMRGEGRRGSIISLGLKSIKLFPKTKLSKKFSVFRPKLQSDSSLYDETTSTVSCRSFTPDRPATFARSISQYEGSTKSKVKFWKQHIRSSSDSIAAALIRSLMDSTNTGLDSVAEVKESPGSSPTSPSRTGSVPTGDIAKLSFKKEVPLIRNQIPVSSDSKTRFIPPTLEIFPESYLRLPFSEDGPELQYVDGHLIPNKSPALSSTSDSSSSDDDTSEEFSLDISSKEKTPFRPSPPVNSITNDVINKNVGNTDLPQRDKTTFSKNNLNEGFLSLEVNLRSKSAGSLCNSVDKEVPRPPHSSGDLLLLQPHNIEHVPCLPPTSRQQAPVGEEGPTEKLSGSPATATVQVTGAGAKISPSPAKISHVPSSIHRRSSDSDLSITPKGNSLTGSDRSSTAGTHFRHTPASVRPPMNQESLDMLEYPFLTFIKFPASFIQHLVFSLHPGGTVSSRSVKLLERITNLEEPETRDAWWTEIRMEVRSHARALGCNVVLGYSEHTSICDDVCVLSASGTAAVINLDADGVTGSGQHHTRATTQHLHSRGELMTTSLDRTEFSDTNGKNTPQKNDHSTATVVNATKPKSSPRESVEAEVSTCSLCHIPYNEASVPFRVTMLKCAICRRGKVPDVLFTTIELPEGIPTTGTGCLLQAYVCRPKPYCKGEMNAKEISDGLPFLEYELHRLLINKLKVKGMNTIFGLRVQVQIGEKMLVGLATGTAVFLTPLPPPPVPKVSAGNSWTDEKKLAEIQKQLLDTVKKNRETYQLKPISEVDLQTNGRFAPSDTEESDDELPDLDLAAGNKDTCVLEIDDAEDVDVVSLLMDPAPPEGFHVVNVETVPGLNEMEIVRNLQMFTQMWRAKIPVGQQASNLSEHFHRLLQAVYFKLRRMVPCALCDLQFSVELPEPDEMQLSVLGMALGLGESQATQNMSFRRKMIHSTSKEVIKKTDDSDMIFNLDDDHNVTETVLSVAPLQSQLGRVRPRSPQRVRIQPIKHQHTPPRERYGVDITPLSYVPGGKIEKYLGNLNFFFIRESTGIRECGGLSGFVHSFVTEVLAIVRAHVTALGGNAMVAYFISECILYHNPHKNQLCGGKKSGAVHSSVGVKKVVLCTALWG</sequence>
<evidence type="ECO:0000313" key="3">
    <source>
        <dbReference type="EMBL" id="CAD7438265.1"/>
    </source>
</evidence>
<dbReference type="GO" id="GO:0010828">
    <property type="term" value="P:positive regulation of D-glucose transmembrane transport"/>
    <property type="evidence" value="ECO:0007669"/>
    <property type="project" value="TreeGrafter"/>
</dbReference>